<dbReference type="EnsemblMetazoa" id="G28069.3">
    <property type="protein sequence ID" value="G28069.3:cds"/>
    <property type="gene ID" value="G28069"/>
</dbReference>
<dbReference type="InterPro" id="IPR043504">
    <property type="entry name" value="Peptidase_S1_PA_chymotrypsin"/>
</dbReference>
<feature type="disulfide bond" evidence="5">
    <location>
        <begin position="313"/>
        <end position="328"/>
    </location>
</feature>
<feature type="disulfide bond" evidence="5">
    <location>
        <begin position="385"/>
        <end position="400"/>
    </location>
</feature>
<dbReference type="Gene3D" id="2.40.128.620">
    <property type="match status" value="1"/>
</dbReference>
<feature type="disulfide bond" evidence="5">
    <location>
        <begin position="242"/>
        <end position="257"/>
    </location>
</feature>
<dbReference type="InterPro" id="IPR036055">
    <property type="entry name" value="LDL_receptor-like_sf"/>
</dbReference>
<dbReference type="GO" id="GO:0006508">
    <property type="term" value="P:proteolysis"/>
    <property type="evidence" value="ECO:0007669"/>
    <property type="project" value="UniProtKB-KW"/>
</dbReference>
<dbReference type="InterPro" id="IPR009003">
    <property type="entry name" value="Peptidase_S1_PA"/>
</dbReference>
<dbReference type="CDD" id="cd00112">
    <property type="entry name" value="LDLa"/>
    <property type="match status" value="5"/>
</dbReference>
<dbReference type="InterPro" id="IPR001190">
    <property type="entry name" value="SRCR"/>
</dbReference>
<protein>
    <recommendedName>
        <fullName evidence="12">Atrial natriuretic peptide-converting enzyme</fullName>
    </recommendedName>
</protein>
<dbReference type="Pfam" id="PF15494">
    <property type="entry name" value="SRCR_2"/>
    <property type="match status" value="1"/>
</dbReference>
<dbReference type="SUPFAM" id="SSF56487">
    <property type="entry name" value="SRCR-like"/>
    <property type="match status" value="1"/>
</dbReference>
<feature type="domain" description="Peptidase S1" evidence="8">
    <location>
        <begin position="513"/>
        <end position="761"/>
    </location>
</feature>
<dbReference type="PRINTS" id="PR00261">
    <property type="entry name" value="LDLRECEPTOR"/>
</dbReference>
<feature type="transmembrane region" description="Helical" evidence="7">
    <location>
        <begin position="55"/>
        <end position="78"/>
    </location>
</feature>
<evidence type="ECO:0000256" key="5">
    <source>
        <dbReference type="PROSITE-ProRule" id="PRU00124"/>
    </source>
</evidence>
<feature type="disulfide bond" evidence="5">
    <location>
        <begin position="230"/>
        <end position="248"/>
    </location>
</feature>
<evidence type="ECO:0000259" key="9">
    <source>
        <dbReference type="PROSITE" id="PS50287"/>
    </source>
</evidence>
<evidence type="ECO:0000256" key="4">
    <source>
        <dbReference type="ARBA" id="ARBA00023157"/>
    </source>
</evidence>
<dbReference type="GO" id="GO:0004252">
    <property type="term" value="F:serine-type endopeptidase activity"/>
    <property type="evidence" value="ECO:0007669"/>
    <property type="project" value="InterPro"/>
</dbReference>
<keyword evidence="7" id="KW-0812">Transmembrane</keyword>
<evidence type="ECO:0000313" key="11">
    <source>
        <dbReference type="Proteomes" id="UP000005408"/>
    </source>
</evidence>
<dbReference type="SUPFAM" id="SSF57424">
    <property type="entry name" value="LDL receptor-like module"/>
    <property type="match status" value="4"/>
</dbReference>
<comment type="caution">
    <text evidence="6">Lacks conserved residue(s) required for the propagation of feature annotation.</text>
</comment>
<feature type="disulfide bond" evidence="5">
    <location>
        <begin position="223"/>
        <end position="235"/>
    </location>
</feature>
<evidence type="ECO:0000256" key="6">
    <source>
        <dbReference type="PROSITE-ProRule" id="PRU00196"/>
    </source>
</evidence>
<dbReference type="FunFam" id="2.40.10.10:FF:000068">
    <property type="entry name" value="transmembrane protease serine 2"/>
    <property type="match status" value="1"/>
</dbReference>
<evidence type="ECO:0000256" key="3">
    <source>
        <dbReference type="ARBA" id="ARBA00022825"/>
    </source>
</evidence>
<dbReference type="Proteomes" id="UP000005408">
    <property type="component" value="Unassembled WGS sequence"/>
</dbReference>
<dbReference type="PANTHER" id="PTHR24252">
    <property type="entry name" value="ACROSIN-RELATED"/>
    <property type="match status" value="1"/>
</dbReference>
<dbReference type="SMART" id="SM00020">
    <property type="entry name" value="Tryp_SPc"/>
    <property type="match status" value="1"/>
</dbReference>
<evidence type="ECO:0000256" key="7">
    <source>
        <dbReference type="SAM" id="Phobius"/>
    </source>
</evidence>
<proteinExistence type="predicted"/>
<keyword evidence="11" id="KW-1185">Reference proteome</keyword>
<keyword evidence="7" id="KW-1133">Transmembrane helix</keyword>
<organism evidence="10 11">
    <name type="scientific">Magallana gigas</name>
    <name type="common">Pacific oyster</name>
    <name type="synonym">Crassostrea gigas</name>
    <dbReference type="NCBI Taxonomy" id="29159"/>
    <lineage>
        <taxon>Eukaryota</taxon>
        <taxon>Metazoa</taxon>
        <taxon>Spiralia</taxon>
        <taxon>Lophotrochozoa</taxon>
        <taxon>Mollusca</taxon>
        <taxon>Bivalvia</taxon>
        <taxon>Autobranchia</taxon>
        <taxon>Pteriomorphia</taxon>
        <taxon>Ostreida</taxon>
        <taxon>Ostreoidea</taxon>
        <taxon>Ostreidae</taxon>
        <taxon>Magallana</taxon>
    </lineage>
</organism>
<dbReference type="SUPFAM" id="SSF50494">
    <property type="entry name" value="Trypsin-like serine proteases"/>
    <property type="match status" value="1"/>
</dbReference>
<keyword evidence="1" id="KW-0645">Protease</keyword>
<dbReference type="InterPro" id="IPR001254">
    <property type="entry name" value="Trypsin_dom"/>
</dbReference>
<dbReference type="InterPro" id="IPR002172">
    <property type="entry name" value="LDrepeatLR_classA_rpt"/>
</dbReference>
<evidence type="ECO:0000259" key="8">
    <source>
        <dbReference type="PROSITE" id="PS50240"/>
    </source>
</evidence>
<dbReference type="Gene3D" id="2.40.10.10">
    <property type="entry name" value="Trypsin-like serine proteases"/>
    <property type="match status" value="1"/>
</dbReference>
<dbReference type="SMART" id="SM00192">
    <property type="entry name" value="LDLa"/>
    <property type="match status" value="5"/>
</dbReference>
<accession>A0A8W8LHM5</accession>
<feature type="disulfide bond" evidence="5">
    <location>
        <begin position="278"/>
        <end position="293"/>
    </location>
</feature>
<dbReference type="Pfam" id="PF00057">
    <property type="entry name" value="Ldl_recept_a"/>
    <property type="match status" value="2"/>
</dbReference>
<feature type="disulfide bond" evidence="6">
    <location>
        <begin position="486"/>
        <end position="496"/>
    </location>
</feature>
<name>A0A8W8LHM5_MAGGI</name>
<evidence type="ECO:0000256" key="1">
    <source>
        <dbReference type="ARBA" id="ARBA00022670"/>
    </source>
</evidence>
<keyword evidence="2" id="KW-0378">Hydrolase</keyword>
<dbReference type="PROSITE" id="PS50240">
    <property type="entry name" value="TRYPSIN_DOM"/>
    <property type="match status" value="1"/>
</dbReference>
<evidence type="ECO:0008006" key="12">
    <source>
        <dbReference type="Google" id="ProtNLM"/>
    </source>
</evidence>
<dbReference type="InterPro" id="IPR023415">
    <property type="entry name" value="LDLR_class-A_CS"/>
</dbReference>
<feature type="disulfide bond" evidence="5">
    <location>
        <begin position="373"/>
        <end position="391"/>
    </location>
</feature>
<dbReference type="InterPro" id="IPR018114">
    <property type="entry name" value="TRYPSIN_HIS"/>
</dbReference>
<dbReference type="InterPro" id="IPR036772">
    <property type="entry name" value="SRCR-like_dom_sf"/>
</dbReference>
<feature type="domain" description="SRCR" evidence="9">
    <location>
        <begin position="401"/>
        <end position="496"/>
    </location>
</feature>
<keyword evidence="4 6" id="KW-1015">Disulfide bond</keyword>
<dbReference type="GO" id="GO:0016020">
    <property type="term" value="C:membrane"/>
    <property type="evidence" value="ECO:0007669"/>
    <property type="project" value="InterPro"/>
</dbReference>
<feature type="disulfide bond" evidence="5">
    <location>
        <begin position="366"/>
        <end position="378"/>
    </location>
</feature>
<feature type="disulfide bond" evidence="5">
    <location>
        <begin position="301"/>
        <end position="319"/>
    </location>
</feature>
<evidence type="ECO:0000313" key="10">
    <source>
        <dbReference type="EnsemblMetazoa" id="G28069.3:cds"/>
    </source>
</evidence>
<evidence type="ECO:0000256" key="2">
    <source>
        <dbReference type="ARBA" id="ARBA00022801"/>
    </source>
</evidence>
<reference evidence="10" key="1">
    <citation type="submission" date="2022-08" db="UniProtKB">
        <authorList>
            <consortium name="EnsemblMetazoa"/>
        </authorList>
    </citation>
    <scope>IDENTIFICATION</scope>
    <source>
        <strain evidence="10">05x7-T-G4-1.051#20</strain>
    </source>
</reference>
<dbReference type="Pfam" id="PF00089">
    <property type="entry name" value="Trypsin"/>
    <property type="match status" value="1"/>
</dbReference>
<dbReference type="PANTHER" id="PTHR24252:SF7">
    <property type="entry name" value="HYALIN"/>
    <property type="match status" value="1"/>
</dbReference>
<sequence length="764" mass="83891">MHQFSTNGREPISKHSHRNFCHVNGDTQKIWATIMTVQQFSVTDPLHQKPANRSFLVISIICFVIACIFICTALSVILTNNEPKKQPRVDTDYGALSSKTRSSLLSLIQPSSSFAPSVSTDATSASIQISSSPIKPSEVSTRPVHNSSAMMMYSSTIMVSATSTLLQMLSSVMSISEKSWTSPVFHTSSIDFSSDVLSSFYSPVLSSSLVNTTIAAPVTLPACSESDFTCHSGECVQKNFRCNRYQECRDKSDEENCPDCVGVQCDSGLCLWSWFPLCNGVVDCPDLSDEVNCASDTKFQCDNGVWISTDQWCNGIDNCYDNSDERNCSCLAGLETMCGDGKCIRTDWICDGFSDCSTDEIGCDKCGGDQYVCGDYSCISETMVCDGLQDCPRGEEEKQCFTLVNNLTTSSGILVGSFRGSNFVYPVCSTNWNPRHSDTVCRSLGHGESARTLTSSKLDAVQYLELIDYQTDTQTILPHLQTSLTCQSNRTVEITCMPKECGRRSPGLLVPFISGGDLVTRGRWPWVVSLSYLGKPICSGVLISPRWVLTAGHCMAVTGVYNYTHTPNYIQVLLGSIKRSRDLDRESVLLRAVKILHHPDMKWTGEGTIYWDIALIQLERQVTFTSVIQPICLSSSQNLPVTSTCFLAGWGNIEPNHDTTVEYLREVKLRVWGEKACRNNTLPSEASVNTNFTLCAGYTVGMMSGCRGDSGSGLMCVNHLGQWSVEGIMSSGGAQCGVPSPRALRFTSVNATFPWIRQTMFTYG</sequence>
<feature type="disulfide bond" evidence="5">
    <location>
        <begin position="338"/>
        <end position="356"/>
    </location>
</feature>
<dbReference type="PROSITE" id="PS01209">
    <property type="entry name" value="LDLRA_1"/>
    <property type="match status" value="2"/>
</dbReference>
<keyword evidence="3" id="KW-0720">Serine protease</keyword>
<dbReference type="CDD" id="cd00190">
    <property type="entry name" value="Tryp_SPc"/>
    <property type="match status" value="1"/>
</dbReference>
<dbReference type="Gene3D" id="4.10.400.10">
    <property type="entry name" value="Low-density Lipoprotein Receptor"/>
    <property type="match status" value="3"/>
</dbReference>
<dbReference type="PROSITE" id="PS00134">
    <property type="entry name" value="TRYPSIN_HIS"/>
    <property type="match status" value="1"/>
</dbReference>
<keyword evidence="7" id="KW-0472">Membrane</keyword>
<dbReference type="PROSITE" id="PS50287">
    <property type="entry name" value="SRCR_2"/>
    <property type="match status" value="1"/>
</dbReference>
<dbReference type="PROSITE" id="PS50068">
    <property type="entry name" value="LDLRA_2"/>
    <property type="match status" value="5"/>
</dbReference>
<dbReference type="AlphaFoldDB" id="A0A8W8LHM5"/>